<dbReference type="InterPro" id="IPR003595">
    <property type="entry name" value="Tyr_Pase_cat"/>
</dbReference>
<dbReference type="SUPFAM" id="SSF52799">
    <property type="entry name" value="(Phosphotyrosine protein) phosphatases II"/>
    <property type="match status" value="1"/>
</dbReference>
<dbReference type="AlphaFoldDB" id="A0A1G4JXI9"/>
<evidence type="ECO:0000259" key="6">
    <source>
        <dbReference type="PROSITE" id="PS50206"/>
    </source>
</evidence>
<dbReference type="GO" id="GO:0004725">
    <property type="term" value="F:protein tyrosine phosphatase activity"/>
    <property type="evidence" value="ECO:0007669"/>
    <property type="project" value="UniProtKB-EC"/>
</dbReference>
<dbReference type="EMBL" id="LT598477">
    <property type="protein sequence ID" value="SCU95758.1"/>
    <property type="molecule type" value="Genomic_DNA"/>
</dbReference>
<organism evidence="7 8">
    <name type="scientific">Lachancea meyersii CBS 8951</name>
    <dbReference type="NCBI Taxonomy" id="1266667"/>
    <lineage>
        <taxon>Eukaryota</taxon>
        <taxon>Fungi</taxon>
        <taxon>Dikarya</taxon>
        <taxon>Ascomycota</taxon>
        <taxon>Saccharomycotina</taxon>
        <taxon>Saccharomycetes</taxon>
        <taxon>Saccharomycetales</taxon>
        <taxon>Saccharomycetaceae</taxon>
        <taxon>Lachancea</taxon>
    </lineage>
</organism>
<feature type="region of interest" description="Disordered" evidence="3">
    <location>
        <begin position="71"/>
        <end position="119"/>
    </location>
</feature>
<feature type="compositionally biased region" description="Low complexity" evidence="3">
    <location>
        <begin position="299"/>
        <end position="320"/>
    </location>
</feature>
<evidence type="ECO:0000313" key="7">
    <source>
        <dbReference type="EMBL" id="SCU95758.1"/>
    </source>
</evidence>
<comment type="similarity">
    <text evidence="1">Belongs to the protein-tyrosine phosphatase family. Non-receptor class subfamily.</text>
</comment>
<dbReference type="InterPro" id="IPR029021">
    <property type="entry name" value="Prot-tyrosine_phosphatase-like"/>
</dbReference>
<feature type="compositionally biased region" description="Polar residues" evidence="3">
    <location>
        <begin position="281"/>
        <end position="298"/>
    </location>
</feature>
<feature type="domain" description="Tyrosine specific protein phosphatases" evidence="5">
    <location>
        <begin position="699"/>
        <end position="805"/>
    </location>
</feature>
<evidence type="ECO:0000256" key="3">
    <source>
        <dbReference type="SAM" id="MobiDB-lite"/>
    </source>
</evidence>
<dbReference type="InterPro" id="IPR000242">
    <property type="entry name" value="PTP_cat"/>
</dbReference>
<dbReference type="InterPro" id="IPR001763">
    <property type="entry name" value="Rhodanese-like_dom"/>
</dbReference>
<dbReference type="PROSITE" id="PS50056">
    <property type="entry name" value="TYR_PHOSPHATASE_2"/>
    <property type="match status" value="1"/>
</dbReference>
<feature type="domain" description="Tyrosine-protein phosphatase" evidence="4">
    <location>
        <begin position="520"/>
        <end position="814"/>
    </location>
</feature>
<keyword evidence="8" id="KW-1185">Reference proteome</keyword>
<dbReference type="PROSITE" id="PS00383">
    <property type="entry name" value="TYR_PHOSPHATASE_1"/>
    <property type="match status" value="1"/>
</dbReference>
<evidence type="ECO:0000259" key="4">
    <source>
        <dbReference type="PROSITE" id="PS50055"/>
    </source>
</evidence>
<dbReference type="SMART" id="SM00450">
    <property type="entry name" value="RHOD"/>
    <property type="match status" value="1"/>
</dbReference>
<sequence>MVSRWPECVAEMSDTVSDTGSVVSSSSTLVGSDPLLTAKSGSFPARPHRRAISALALGRNAPNLTSAQSFHSTNAANGIPTTTSGPAMPFLNRSMSNPSLPSFKPKEMQLPRPEGTQSLSPAQLRTLIVEEPAENLIILDVRPFVDYSRSTIINALHVCLPSTLLRRKTFTLDRLIENLPREVHVIVKRRILDRTDCSKLKVIIFDNTVQSTSQDSVGVGCHGMASKFANADKWSSEQLRPSIYILSPGFPAFENLEPSLIINPSVTSSSISPGLPPSPQDMASTPQPGSSLNISNQCPSMASPSPIATSPASSSSPVSTLSKFQLPMSTGIPPPFKIPRNEEVSNLESYLSAVELGEKQRSIGGSKHSSSAHLPLTYPSPDTLYKFPIEPRSSGQHNNCNNLATLNNKLNFQKSLLHMHDVYGRDAVDLVIPRWFQDLASVSKLEMVAQFQKLDLLEKKRLHSCLSNAGQPSLDSSKQGFNSFNTHRRSQCAASWFDEYNSDEEDQNVCISSGVELGSKNRYKDIFPFEHTRVVLKKKRTAFQNPISTDIWDTYINANYLVNPFVSLQDPPAAHCVNVRYIATQAPLAATMHDFYTCILNNNVPLILTLTDEFENGVEKCYKFWAEGDYDGIQITLLEEHSIEAASELGLNAGPVILRRIQIRHGEGEVHETLQAQIKNWPDMGIMVNPRQVLEIICLKNVVITELFRKQVYSAGYLPTILVHCSAGCGRTGTLCALDTVLSNASKLDGLREEWADRKLSNESNPWSPHSTTCLGGKLFDPVIITINKFRKQRISMVQNVNQYLFIYDCLLSYFDMCLQAKKCPASSPPAFWGSTVDLGIVQSFLKSKVEEQNGVI</sequence>
<dbReference type="Gene3D" id="3.90.190.10">
    <property type="entry name" value="Protein tyrosine phosphatase superfamily"/>
    <property type="match status" value="1"/>
</dbReference>
<dbReference type="PANTHER" id="PTHR19134">
    <property type="entry name" value="RECEPTOR-TYPE TYROSINE-PROTEIN PHOSPHATASE"/>
    <property type="match status" value="1"/>
</dbReference>
<gene>
    <name evidence="7" type="ORF">LAME_0F13366G</name>
</gene>
<evidence type="ECO:0000256" key="1">
    <source>
        <dbReference type="ARBA" id="ARBA00009649"/>
    </source>
</evidence>
<proteinExistence type="inferred from homology"/>
<dbReference type="SUPFAM" id="SSF52821">
    <property type="entry name" value="Rhodanese/Cell cycle control phosphatase"/>
    <property type="match status" value="1"/>
</dbReference>
<evidence type="ECO:0000313" key="8">
    <source>
        <dbReference type="Proteomes" id="UP000191144"/>
    </source>
</evidence>
<feature type="domain" description="Rhodanese" evidence="6">
    <location>
        <begin position="132"/>
        <end position="262"/>
    </location>
</feature>
<dbReference type="CDD" id="cd18533">
    <property type="entry name" value="PTP_fungal"/>
    <property type="match status" value="1"/>
</dbReference>
<dbReference type="PRINTS" id="PR00700">
    <property type="entry name" value="PRTYPHPHTASE"/>
</dbReference>
<dbReference type="InterPro" id="IPR050348">
    <property type="entry name" value="Protein-Tyr_Phosphatase"/>
</dbReference>
<evidence type="ECO:0000259" key="5">
    <source>
        <dbReference type="PROSITE" id="PS50056"/>
    </source>
</evidence>
<accession>A0A1G4JXI9</accession>
<name>A0A1G4JXI9_9SACH</name>
<dbReference type="OrthoDB" id="6058203at2759"/>
<dbReference type="Pfam" id="PF00102">
    <property type="entry name" value="Y_phosphatase"/>
    <property type="match status" value="1"/>
</dbReference>
<feature type="region of interest" description="Disordered" evidence="3">
    <location>
        <begin position="267"/>
        <end position="320"/>
    </location>
</feature>
<dbReference type="Proteomes" id="UP000191144">
    <property type="component" value="Chromosome F"/>
</dbReference>
<dbReference type="InterPro" id="IPR016130">
    <property type="entry name" value="Tyr_Pase_AS"/>
</dbReference>
<dbReference type="PROSITE" id="PS50206">
    <property type="entry name" value="RHODANESE_3"/>
    <property type="match status" value="1"/>
</dbReference>
<dbReference type="PROSITE" id="PS50055">
    <property type="entry name" value="TYR_PHOSPHATASE_PTP"/>
    <property type="match status" value="1"/>
</dbReference>
<reference evidence="8" key="1">
    <citation type="submission" date="2016-03" db="EMBL/GenBank/DDBJ databases">
        <authorList>
            <person name="Devillers Hugo."/>
        </authorList>
    </citation>
    <scope>NUCLEOTIDE SEQUENCE [LARGE SCALE GENOMIC DNA]</scope>
</reference>
<dbReference type="InterPro" id="IPR036873">
    <property type="entry name" value="Rhodanese-like_dom_sf"/>
</dbReference>
<dbReference type="PANTHER" id="PTHR19134:SF547">
    <property type="entry name" value="TYROSINE-PROTEIN PHOSPHATASE 3"/>
    <property type="match status" value="1"/>
</dbReference>
<dbReference type="EC" id="3.1.3.48" evidence="2"/>
<dbReference type="InterPro" id="IPR000387">
    <property type="entry name" value="Tyr_Pase_dom"/>
</dbReference>
<dbReference type="Gene3D" id="3.40.250.10">
    <property type="entry name" value="Rhodanese-like domain"/>
    <property type="match status" value="1"/>
</dbReference>
<dbReference type="SMART" id="SM00194">
    <property type="entry name" value="PTPc"/>
    <property type="match status" value="1"/>
</dbReference>
<dbReference type="SMART" id="SM00404">
    <property type="entry name" value="PTPc_motif"/>
    <property type="match status" value="1"/>
</dbReference>
<feature type="compositionally biased region" description="Polar residues" evidence="3">
    <location>
        <begin position="71"/>
        <end position="85"/>
    </location>
</feature>
<protein>
    <recommendedName>
        <fullName evidence="2">protein-tyrosine-phosphatase</fullName>
        <ecNumber evidence="2">3.1.3.48</ecNumber>
    </recommendedName>
</protein>
<evidence type="ECO:0000256" key="2">
    <source>
        <dbReference type="ARBA" id="ARBA00013064"/>
    </source>
</evidence>